<dbReference type="Gene3D" id="1.10.10.60">
    <property type="entry name" value="Homeodomain-like"/>
    <property type="match status" value="1"/>
</dbReference>
<dbReference type="Pfam" id="PF12833">
    <property type="entry name" value="HTH_18"/>
    <property type="match status" value="1"/>
</dbReference>
<evidence type="ECO:0000256" key="1">
    <source>
        <dbReference type="ARBA" id="ARBA00023015"/>
    </source>
</evidence>
<dbReference type="EMBL" id="LVHG01000052">
    <property type="protein sequence ID" value="OAK62196.1"/>
    <property type="molecule type" value="Genomic_DNA"/>
</dbReference>
<keyword evidence="3" id="KW-0804">Transcription</keyword>
<dbReference type="SUPFAM" id="SSF46689">
    <property type="entry name" value="Homeodomain-like"/>
    <property type="match status" value="1"/>
</dbReference>
<keyword evidence="1" id="KW-0805">Transcription regulation</keyword>
<evidence type="ECO:0000313" key="7">
    <source>
        <dbReference type="Proteomes" id="UP000077852"/>
    </source>
</evidence>
<accession>A0AA91DNY0</accession>
<protein>
    <recommendedName>
        <fullName evidence="5">HTH araC/xylS-type domain-containing protein</fullName>
    </recommendedName>
</protein>
<dbReference type="AlphaFoldDB" id="A0AA91DNY0"/>
<dbReference type="InterPro" id="IPR032687">
    <property type="entry name" value="AraC-type_N"/>
</dbReference>
<organism evidence="6 7">
    <name type="scientific">Variovorax paradoxus</name>
    <dbReference type="NCBI Taxonomy" id="34073"/>
    <lineage>
        <taxon>Bacteria</taxon>
        <taxon>Pseudomonadati</taxon>
        <taxon>Pseudomonadota</taxon>
        <taxon>Betaproteobacteria</taxon>
        <taxon>Burkholderiales</taxon>
        <taxon>Comamonadaceae</taxon>
        <taxon>Variovorax</taxon>
    </lineage>
</organism>
<gene>
    <name evidence="6" type="ORF">A3K87_19025</name>
</gene>
<dbReference type="RefSeq" id="WP_081268853.1">
    <property type="nucleotide sequence ID" value="NZ_LVHG01000052.1"/>
</dbReference>
<evidence type="ECO:0000256" key="2">
    <source>
        <dbReference type="ARBA" id="ARBA00023125"/>
    </source>
</evidence>
<proteinExistence type="predicted"/>
<dbReference type="PROSITE" id="PS01124">
    <property type="entry name" value="HTH_ARAC_FAMILY_2"/>
    <property type="match status" value="1"/>
</dbReference>
<dbReference type="PANTHER" id="PTHR47894:SF1">
    <property type="entry name" value="HTH-TYPE TRANSCRIPTIONAL REGULATOR VQSM"/>
    <property type="match status" value="1"/>
</dbReference>
<evidence type="ECO:0000313" key="6">
    <source>
        <dbReference type="EMBL" id="OAK62196.1"/>
    </source>
</evidence>
<feature type="region of interest" description="Disordered" evidence="4">
    <location>
        <begin position="337"/>
        <end position="360"/>
    </location>
</feature>
<sequence>MRFGTRRNLVAPPDDRCYPMHGTAACVMALTQSGASASELLHGTGIDESELMSHSRKVSYAQMQTILRNAVALSPGPEAPFEAGRRVSLASLGVWGMGMSSARTYRELAEFVVRYQWVLGPMVAFELHEAGGSAWWTYTPLLVSNPHSTEYQMSMEFALCMGYRMSEIAFGPGFRALAISLRYDAPAHASLYEHFFGCPVHFGQPHDGFHFDPALLEHRLPHANAVSMAMVRAGCEVLLKKLSLRGSIEARVRELLAAQHAEKPAPDIDDIAGELQMNPRTLRRRLQEAGTSFRGLRSNVLKDQAIAYLRDTDLTQEEIAARLGFSDGSNFRQAFRRWTSRQPGDFRPKRAAGAPPDDDP</sequence>
<dbReference type="SMART" id="SM00342">
    <property type="entry name" value="HTH_ARAC"/>
    <property type="match status" value="1"/>
</dbReference>
<name>A0AA91DNY0_VARPD</name>
<comment type="caution">
    <text evidence="6">The sequence shown here is derived from an EMBL/GenBank/DDBJ whole genome shotgun (WGS) entry which is preliminary data.</text>
</comment>
<dbReference type="GO" id="GO:0005829">
    <property type="term" value="C:cytosol"/>
    <property type="evidence" value="ECO:0007669"/>
    <property type="project" value="TreeGrafter"/>
</dbReference>
<evidence type="ECO:0000259" key="5">
    <source>
        <dbReference type="PROSITE" id="PS01124"/>
    </source>
</evidence>
<feature type="domain" description="HTH araC/xylS-type" evidence="5">
    <location>
        <begin position="250"/>
        <end position="349"/>
    </location>
</feature>
<dbReference type="InterPro" id="IPR009057">
    <property type="entry name" value="Homeodomain-like_sf"/>
</dbReference>
<dbReference type="Pfam" id="PF12625">
    <property type="entry name" value="Arabinose_bd"/>
    <property type="match status" value="1"/>
</dbReference>
<reference evidence="6 7" key="1">
    <citation type="submission" date="2016-03" db="EMBL/GenBank/DDBJ databases">
        <title>Genome sequence of Variovorax paradoxus KB5.</title>
        <authorList>
            <person name="Jeong H."/>
            <person name="Hong C.E."/>
            <person name="Jo S.H."/>
            <person name="Park J.M."/>
        </authorList>
    </citation>
    <scope>NUCLEOTIDE SEQUENCE [LARGE SCALE GENOMIC DNA]</scope>
    <source>
        <strain evidence="6 7">KB5</strain>
    </source>
</reference>
<dbReference type="InterPro" id="IPR018060">
    <property type="entry name" value="HTH_AraC"/>
</dbReference>
<dbReference type="GO" id="GO:0000976">
    <property type="term" value="F:transcription cis-regulatory region binding"/>
    <property type="evidence" value="ECO:0007669"/>
    <property type="project" value="TreeGrafter"/>
</dbReference>
<dbReference type="Proteomes" id="UP000077852">
    <property type="component" value="Unassembled WGS sequence"/>
</dbReference>
<keyword evidence="2" id="KW-0238">DNA-binding</keyword>
<evidence type="ECO:0000256" key="3">
    <source>
        <dbReference type="ARBA" id="ARBA00023163"/>
    </source>
</evidence>
<evidence type="ECO:0000256" key="4">
    <source>
        <dbReference type="SAM" id="MobiDB-lite"/>
    </source>
</evidence>
<dbReference type="GO" id="GO:0003700">
    <property type="term" value="F:DNA-binding transcription factor activity"/>
    <property type="evidence" value="ECO:0007669"/>
    <property type="project" value="InterPro"/>
</dbReference>
<dbReference type="PANTHER" id="PTHR47894">
    <property type="entry name" value="HTH-TYPE TRANSCRIPTIONAL REGULATOR GADX"/>
    <property type="match status" value="1"/>
</dbReference>